<proteinExistence type="predicted"/>
<sequence length="61" mass="6854">MKALRIKQVIEKTGLGRSSIYALLAKGMFPKQTLLAARVAVWAEEEVDGWLRDRFSSRSAC</sequence>
<dbReference type="InterPro" id="IPR010260">
    <property type="entry name" value="AlpA"/>
</dbReference>
<dbReference type="Gene3D" id="1.10.238.160">
    <property type="match status" value="1"/>
</dbReference>
<gene>
    <name evidence="1" type="ORF">IFO67_02455</name>
</gene>
<dbReference type="Pfam" id="PF05930">
    <property type="entry name" value="Phage_AlpA"/>
    <property type="match status" value="1"/>
</dbReference>
<organism evidence="1 2">
    <name type="scientific">Thauera sedimentorum</name>
    <dbReference type="NCBI Taxonomy" id="2767595"/>
    <lineage>
        <taxon>Bacteria</taxon>
        <taxon>Pseudomonadati</taxon>
        <taxon>Pseudomonadota</taxon>
        <taxon>Betaproteobacteria</taxon>
        <taxon>Rhodocyclales</taxon>
        <taxon>Zoogloeaceae</taxon>
        <taxon>Thauera</taxon>
    </lineage>
</organism>
<dbReference type="PANTHER" id="PTHR36154">
    <property type="entry name" value="DNA-BINDING TRANSCRIPTIONAL ACTIVATOR ALPA"/>
    <property type="match status" value="1"/>
</dbReference>
<evidence type="ECO:0000313" key="1">
    <source>
        <dbReference type="EMBL" id="MBD8501733.1"/>
    </source>
</evidence>
<name>A0ABR9B5S9_9RHOO</name>
<dbReference type="EMBL" id="JACYTO010000001">
    <property type="protein sequence ID" value="MBD8501733.1"/>
    <property type="molecule type" value="Genomic_DNA"/>
</dbReference>
<dbReference type="PANTHER" id="PTHR36154:SF1">
    <property type="entry name" value="DNA-BINDING TRANSCRIPTIONAL ACTIVATOR ALPA"/>
    <property type="match status" value="1"/>
</dbReference>
<reference evidence="2" key="1">
    <citation type="submission" date="2023-07" db="EMBL/GenBank/DDBJ databases">
        <title>Thauera sp. CAU 1555 isolated from sand of Yaerae Beach.</title>
        <authorList>
            <person name="Kim W."/>
        </authorList>
    </citation>
    <scope>NUCLEOTIDE SEQUENCE [LARGE SCALE GENOMIC DNA]</scope>
    <source>
        <strain evidence="2">CAU 1555</strain>
    </source>
</reference>
<accession>A0ABR9B5S9</accession>
<dbReference type="InterPro" id="IPR052931">
    <property type="entry name" value="Prophage_regulatory_activator"/>
</dbReference>
<evidence type="ECO:0000313" key="2">
    <source>
        <dbReference type="Proteomes" id="UP000603602"/>
    </source>
</evidence>
<dbReference type="RefSeq" id="WP_187716564.1">
    <property type="nucleotide sequence ID" value="NZ_JACTAH010000001.1"/>
</dbReference>
<comment type="caution">
    <text evidence="1">The sequence shown here is derived from an EMBL/GenBank/DDBJ whole genome shotgun (WGS) entry which is preliminary data.</text>
</comment>
<keyword evidence="2" id="KW-1185">Reference proteome</keyword>
<dbReference type="Proteomes" id="UP000603602">
    <property type="component" value="Unassembled WGS sequence"/>
</dbReference>
<protein>
    <submittedName>
        <fullName evidence="1">AlpA family phage regulatory protein</fullName>
    </submittedName>
</protein>